<comment type="caution">
    <text evidence="6">The sequence shown here is derived from an EMBL/GenBank/DDBJ whole genome shotgun (WGS) entry which is preliminary data.</text>
</comment>
<evidence type="ECO:0000256" key="2">
    <source>
        <dbReference type="ARBA" id="ARBA00010400"/>
    </source>
</evidence>
<evidence type="ECO:0000256" key="4">
    <source>
        <dbReference type="ARBA" id="ARBA00022729"/>
    </source>
</evidence>
<comment type="function">
    <text evidence="5">Effector that suppresses plant defense responses during pathogen infection.</text>
</comment>
<feature type="signal peptide" evidence="5">
    <location>
        <begin position="1"/>
        <end position="24"/>
    </location>
</feature>
<dbReference type="EMBL" id="NCKW01017280">
    <property type="protein sequence ID" value="POM59223.1"/>
    <property type="molecule type" value="Genomic_DNA"/>
</dbReference>
<gene>
    <name evidence="6" type="ORF">PHPALM_32080</name>
</gene>
<proteinExistence type="inferred from homology"/>
<evidence type="ECO:0000256" key="5">
    <source>
        <dbReference type="RuleBase" id="RU367124"/>
    </source>
</evidence>
<reference evidence="6 7" key="1">
    <citation type="journal article" date="2017" name="Genome Biol. Evol.">
        <title>Phytophthora megakarya and P. palmivora, closely related causal agents of cacao black pod rot, underwent increases in genome sizes and gene numbers by different mechanisms.</title>
        <authorList>
            <person name="Ali S.S."/>
            <person name="Shao J."/>
            <person name="Lary D.J."/>
            <person name="Kronmiller B."/>
            <person name="Shen D."/>
            <person name="Strem M.D."/>
            <person name="Amoako-Attah I."/>
            <person name="Akrofi A.Y."/>
            <person name="Begoude B.A."/>
            <person name="Ten Hoopen G.M."/>
            <person name="Coulibaly K."/>
            <person name="Kebe B.I."/>
            <person name="Melnick R.L."/>
            <person name="Guiltinan M.J."/>
            <person name="Tyler B.M."/>
            <person name="Meinhardt L.W."/>
            <person name="Bailey B.A."/>
        </authorList>
    </citation>
    <scope>NUCLEOTIDE SEQUENCE [LARGE SCALE GENOMIC DNA]</scope>
    <source>
        <strain evidence="7">sbr112.9</strain>
    </source>
</reference>
<keyword evidence="4 5" id="KW-0732">Signal</keyword>
<evidence type="ECO:0000256" key="3">
    <source>
        <dbReference type="ARBA" id="ARBA00022525"/>
    </source>
</evidence>
<comment type="domain">
    <text evidence="5">The RxLR-dEER motif acts to carry the protein into the host cell cytoplasm through binding to cell surface phosphatidylinositol-3-phosphate.</text>
</comment>
<comment type="similarity">
    <text evidence="2 5">Belongs to the RxLR effector family.</text>
</comment>
<evidence type="ECO:0000256" key="1">
    <source>
        <dbReference type="ARBA" id="ARBA00004613"/>
    </source>
</evidence>
<feature type="chain" id="PRO_5028520406" description="RxLR effector protein" evidence="5">
    <location>
        <begin position="25"/>
        <end position="152"/>
    </location>
</feature>
<organism evidence="6 7">
    <name type="scientific">Phytophthora palmivora</name>
    <dbReference type="NCBI Taxonomy" id="4796"/>
    <lineage>
        <taxon>Eukaryota</taxon>
        <taxon>Sar</taxon>
        <taxon>Stramenopiles</taxon>
        <taxon>Oomycota</taxon>
        <taxon>Peronosporomycetes</taxon>
        <taxon>Peronosporales</taxon>
        <taxon>Peronosporaceae</taxon>
        <taxon>Phytophthora</taxon>
    </lineage>
</organism>
<name>A0A2P4X108_9STRA</name>
<keyword evidence="3 5" id="KW-0964">Secreted</keyword>
<keyword evidence="7" id="KW-1185">Reference proteome</keyword>
<evidence type="ECO:0000313" key="6">
    <source>
        <dbReference type="EMBL" id="POM59223.1"/>
    </source>
</evidence>
<protein>
    <recommendedName>
        <fullName evidence="5">RxLR effector protein</fullName>
    </recommendedName>
</protein>
<dbReference type="AlphaFoldDB" id="A0A2P4X108"/>
<dbReference type="Pfam" id="PF16810">
    <property type="entry name" value="RXLR"/>
    <property type="match status" value="1"/>
</dbReference>
<dbReference type="GO" id="GO:0005576">
    <property type="term" value="C:extracellular region"/>
    <property type="evidence" value="ECO:0007669"/>
    <property type="project" value="UniProtKB-SubCell"/>
</dbReference>
<comment type="subcellular location">
    <subcellularLocation>
        <location evidence="1 5">Secreted</location>
    </subcellularLocation>
</comment>
<dbReference type="OrthoDB" id="126025at2759"/>
<sequence length="152" mass="16921">MRLSCALLIAAATATLLSSGKAAAADSVHKSDISTMASPDAVIAIDTTQNIGGEKRFLRYHNNEFRGDEIEDEGEERGLFDAKSLNALTREADGLSYTELKGSGVKRFFNSLKKNYNPVNVPIPEEYTTLRQLYRSWYYNHYIPKLQARGLA</sequence>
<accession>A0A2P4X108</accession>
<dbReference type="Proteomes" id="UP000237271">
    <property type="component" value="Unassembled WGS sequence"/>
</dbReference>
<dbReference type="InterPro" id="IPR031825">
    <property type="entry name" value="RXLR"/>
</dbReference>
<evidence type="ECO:0000313" key="7">
    <source>
        <dbReference type="Proteomes" id="UP000237271"/>
    </source>
</evidence>